<evidence type="ECO:0000256" key="1">
    <source>
        <dbReference type="SAM" id="MobiDB-lite"/>
    </source>
</evidence>
<feature type="compositionally biased region" description="Basic and acidic residues" evidence="1">
    <location>
        <begin position="507"/>
        <end position="526"/>
    </location>
</feature>
<accession>A0ABR1YFP7</accession>
<comment type="caution">
    <text evidence="3">The sequence shown here is derived from an EMBL/GenBank/DDBJ whole genome shotgun (WGS) entry which is preliminary data.</text>
</comment>
<sequence>MSSISSSSSNHPLASKMRTLSIQGKPAVTISLDGEHGSYMTSYSNLDKLEGQVSITAPSDTRFDELDISLLGTSAAYVDKFNTAPTMSARTDAKHLFLKLRQPIDEFDLPSPRILEAGRTYRFPFTFVIPAQLLPRSCQRFANNQVRSAHLSLPPSMGDWSVSGHGGKLLDDLAPEMAKVSYKIVVRITRERENEDKSVCIVENNKKIRVKPAFEEQPPLAIDPKDTTYRLREEKMIRKGMLKSKLGRLVMETQQPRSFHLPGPRTTDNWPITSSAKVTLRFEPADETCAPPKLGSLASKLRATTFYSTTPRTNFPHRDTAFVDFSQGLYYEVVPLSTRCMAAAQWEKHGGASPSVVRRDSGCSCSSNNSNKSASNTSHPAASSTNTPGSTYYTATLLVPLELPPNKTFPPTFHSCLLSRVYRLDLSLSISATTSLSLKVPIQISAAGSVEGNEERANRAEEAAALQRQLEEEESELAASLLGDADENDSTRTGEAPPPTFEGIGAAERHRGSREEGTTASARREPPAYSTLPRPRSRDGGISGGVVFMAL</sequence>
<organism evidence="3 4">
    <name type="scientific">Phyllosticta capitalensis</name>
    <dbReference type="NCBI Taxonomy" id="121624"/>
    <lineage>
        <taxon>Eukaryota</taxon>
        <taxon>Fungi</taxon>
        <taxon>Dikarya</taxon>
        <taxon>Ascomycota</taxon>
        <taxon>Pezizomycotina</taxon>
        <taxon>Dothideomycetes</taxon>
        <taxon>Dothideomycetes incertae sedis</taxon>
        <taxon>Botryosphaeriales</taxon>
        <taxon>Phyllostictaceae</taxon>
        <taxon>Phyllosticta</taxon>
    </lineage>
</organism>
<dbReference type="InterPro" id="IPR014752">
    <property type="entry name" value="Arrestin-like_C"/>
</dbReference>
<dbReference type="PANTHER" id="PTHR31904">
    <property type="entry name" value="BYPASS OF STOP CODON PROTEIN 5-RELATED"/>
    <property type="match status" value="1"/>
</dbReference>
<dbReference type="PANTHER" id="PTHR31904:SF1">
    <property type="entry name" value="BYPASS OF STOP CODON PROTEIN 5-RELATED"/>
    <property type="match status" value="1"/>
</dbReference>
<name>A0ABR1YFP7_9PEZI</name>
<feature type="domain" description="Bul1 C-terminal" evidence="2">
    <location>
        <begin position="365"/>
        <end position="445"/>
    </location>
</feature>
<evidence type="ECO:0000259" key="2">
    <source>
        <dbReference type="Pfam" id="PF04426"/>
    </source>
</evidence>
<reference evidence="3 4" key="1">
    <citation type="submission" date="2024-04" db="EMBL/GenBank/DDBJ databases">
        <title>Phyllosticta paracitricarpa is synonymous to the EU quarantine fungus P. citricarpa based on phylogenomic analyses.</title>
        <authorList>
            <consortium name="Lawrence Berkeley National Laboratory"/>
            <person name="Van Ingen-Buijs V.A."/>
            <person name="Van Westerhoven A.C."/>
            <person name="Haridas S."/>
            <person name="Skiadas P."/>
            <person name="Martin F."/>
            <person name="Groenewald J.Z."/>
            <person name="Crous P.W."/>
            <person name="Seidl M.F."/>
        </authorList>
    </citation>
    <scope>NUCLEOTIDE SEQUENCE [LARGE SCALE GENOMIC DNA]</scope>
    <source>
        <strain evidence="3 4">CBS 123374</strain>
    </source>
</reference>
<keyword evidence="4" id="KW-1185">Reference proteome</keyword>
<evidence type="ECO:0000313" key="3">
    <source>
        <dbReference type="EMBL" id="KAK8228876.1"/>
    </source>
</evidence>
<dbReference type="Gene3D" id="2.60.40.640">
    <property type="match status" value="1"/>
</dbReference>
<feature type="compositionally biased region" description="Low complexity" evidence="1">
    <location>
        <begin position="362"/>
        <end position="378"/>
    </location>
</feature>
<dbReference type="EMBL" id="JBBWRZ010000009">
    <property type="protein sequence ID" value="KAK8228876.1"/>
    <property type="molecule type" value="Genomic_DNA"/>
</dbReference>
<feature type="region of interest" description="Disordered" evidence="1">
    <location>
        <begin position="351"/>
        <end position="387"/>
    </location>
</feature>
<gene>
    <name evidence="3" type="ORF">HDK90DRAFT_492441</name>
</gene>
<dbReference type="InterPro" id="IPR022794">
    <property type="entry name" value="Bul1_C"/>
</dbReference>
<dbReference type="InterPro" id="IPR039634">
    <property type="entry name" value="Bul1-like"/>
</dbReference>
<dbReference type="Proteomes" id="UP001492380">
    <property type="component" value="Unassembled WGS sequence"/>
</dbReference>
<evidence type="ECO:0000313" key="4">
    <source>
        <dbReference type="Proteomes" id="UP001492380"/>
    </source>
</evidence>
<dbReference type="Pfam" id="PF04426">
    <property type="entry name" value="Bul1_C"/>
    <property type="match status" value="1"/>
</dbReference>
<feature type="region of interest" description="Disordered" evidence="1">
    <location>
        <begin position="482"/>
        <end position="545"/>
    </location>
</feature>
<protein>
    <recommendedName>
        <fullName evidence="2">Bul1 C-terminal domain-containing protein</fullName>
    </recommendedName>
</protein>
<proteinExistence type="predicted"/>